<dbReference type="RefSeq" id="WP_017977638.1">
    <property type="nucleotide sequence ID" value="NZ_CP023705.1"/>
</dbReference>
<dbReference type="GeneID" id="93796524"/>
<sequence>MAKRFWAQLIEMDEPMTPASIPGATDHESAAENLVADFVGAMGGEITSGAVRVWIDGGLAKIYDWSAEFEMPDTSDLSDDEEIEVEGEIVLTERVRRPD</sequence>
<evidence type="ECO:0000313" key="2">
    <source>
        <dbReference type="Proteomes" id="UP000033203"/>
    </source>
</evidence>
<dbReference type="Proteomes" id="UP000033203">
    <property type="component" value="Unassembled WGS sequence"/>
</dbReference>
<proteinExistence type="predicted"/>
<dbReference type="PATRIC" id="fig|1549858.7.peg.2900"/>
<dbReference type="OrthoDB" id="7579790at2"/>
<reference evidence="1 2" key="1">
    <citation type="submission" date="2015-01" db="EMBL/GenBank/DDBJ databases">
        <title>Genome of Sphingomonas taxi strain 30a.</title>
        <authorList>
            <person name="Eevers N."/>
            <person name="Van Hamme J."/>
            <person name="Bottos E."/>
            <person name="Weyens N."/>
            <person name="Vangronsveld J."/>
        </authorList>
    </citation>
    <scope>NUCLEOTIDE SEQUENCE [LARGE SCALE GENOMIC DNA]</scope>
    <source>
        <strain evidence="1 2">30a</strain>
    </source>
</reference>
<comment type="caution">
    <text evidence="1">The sequence shown here is derived from an EMBL/GenBank/DDBJ whole genome shotgun (WGS) entry which is preliminary data.</text>
</comment>
<dbReference type="EMBL" id="JXTP01000022">
    <property type="protein sequence ID" value="KIU28992.1"/>
    <property type="molecule type" value="Genomic_DNA"/>
</dbReference>
<organism evidence="1 2">
    <name type="scientific">Sphingomonas melonis</name>
    <dbReference type="NCBI Taxonomy" id="152682"/>
    <lineage>
        <taxon>Bacteria</taxon>
        <taxon>Pseudomonadati</taxon>
        <taxon>Pseudomonadota</taxon>
        <taxon>Alphaproteobacteria</taxon>
        <taxon>Sphingomonadales</taxon>
        <taxon>Sphingomonadaceae</taxon>
        <taxon>Sphingomonas</taxon>
    </lineage>
</organism>
<gene>
    <name evidence="1" type="ORF">SR41_05775</name>
</gene>
<dbReference type="AlphaFoldDB" id="A0A0D1MET5"/>
<accession>A0A0D1MET5</accession>
<protein>
    <submittedName>
        <fullName evidence="1">Uncharacterized protein</fullName>
    </submittedName>
</protein>
<name>A0A0D1MET5_9SPHN</name>
<evidence type="ECO:0000313" key="1">
    <source>
        <dbReference type="EMBL" id="KIU28992.1"/>
    </source>
</evidence>